<evidence type="ECO:0000313" key="7">
    <source>
        <dbReference type="EMBL" id="NDW05782.1"/>
    </source>
</evidence>
<evidence type="ECO:0000259" key="6">
    <source>
        <dbReference type="Pfam" id="PF01593"/>
    </source>
</evidence>
<dbReference type="InterPro" id="IPR036188">
    <property type="entry name" value="FAD/NAD-bd_sf"/>
</dbReference>
<keyword evidence="4 5" id="KW-0560">Oxidoreductase</keyword>
<dbReference type="GO" id="GO:0016627">
    <property type="term" value="F:oxidoreductase activity, acting on the CH-CH group of donors"/>
    <property type="evidence" value="ECO:0007669"/>
    <property type="project" value="UniProtKB-ARBA"/>
</dbReference>
<dbReference type="Proteomes" id="UP000469011">
    <property type="component" value="Unassembled WGS sequence"/>
</dbReference>
<dbReference type="EMBL" id="JAAAMG010000012">
    <property type="protein sequence ID" value="NDW05782.1"/>
    <property type="molecule type" value="Genomic_DNA"/>
</dbReference>
<evidence type="ECO:0000256" key="5">
    <source>
        <dbReference type="RuleBase" id="RU362075"/>
    </source>
</evidence>
<dbReference type="GO" id="GO:0016117">
    <property type="term" value="P:carotenoid biosynthetic process"/>
    <property type="evidence" value="ECO:0007669"/>
    <property type="project" value="UniProtKB-KW"/>
</dbReference>
<comment type="similarity">
    <text evidence="2 5">Belongs to the carotenoid/retinoid oxidoreductase family.</text>
</comment>
<protein>
    <submittedName>
        <fullName evidence="7">Phytoene desaturase</fullName>
    </submittedName>
</protein>
<evidence type="ECO:0000256" key="3">
    <source>
        <dbReference type="ARBA" id="ARBA00022746"/>
    </source>
</evidence>
<evidence type="ECO:0000313" key="8">
    <source>
        <dbReference type="Proteomes" id="UP000469011"/>
    </source>
</evidence>
<dbReference type="InterPro" id="IPR054841">
    <property type="entry name" value="carotdesatCrtD"/>
</dbReference>
<evidence type="ECO:0000256" key="4">
    <source>
        <dbReference type="ARBA" id="ARBA00023002"/>
    </source>
</evidence>
<dbReference type="PANTHER" id="PTHR43734">
    <property type="entry name" value="PHYTOENE DESATURASE"/>
    <property type="match status" value="1"/>
</dbReference>
<feature type="domain" description="Amine oxidase" evidence="6">
    <location>
        <begin position="10"/>
        <end position="496"/>
    </location>
</feature>
<organism evidence="7 8">
    <name type="scientific">Jiella pacifica</name>
    <dbReference type="NCBI Taxonomy" id="2696469"/>
    <lineage>
        <taxon>Bacteria</taxon>
        <taxon>Pseudomonadati</taxon>
        <taxon>Pseudomonadota</taxon>
        <taxon>Alphaproteobacteria</taxon>
        <taxon>Hyphomicrobiales</taxon>
        <taxon>Aurantimonadaceae</taxon>
        <taxon>Jiella</taxon>
    </lineage>
</organism>
<dbReference type="PROSITE" id="PS00982">
    <property type="entry name" value="PHYTOENE_DH"/>
    <property type="match status" value="1"/>
</dbReference>
<dbReference type="InterPro" id="IPR002937">
    <property type="entry name" value="Amino_oxidase"/>
</dbReference>
<dbReference type="NCBIfam" id="TIGR02734">
    <property type="entry name" value="crtI_fam"/>
    <property type="match status" value="1"/>
</dbReference>
<evidence type="ECO:0000256" key="2">
    <source>
        <dbReference type="ARBA" id="ARBA00006046"/>
    </source>
</evidence>
<evidence type="ECO:0000256" key="1">
    <source>
        <dbReference type="ARBA" id="ARBA00004829"/>
    </source>
</evidence>
<comment type="pathway">
    <text evidence="1 5">Carotenoid biosynthesis.</text>
</comment>
<sequence>MHVAIVGAGIGGLAAAVRLASSGVAVTVVEAAGQPGGKLRETEIAGRMVDVGPTVFTLRDVFDDVFACAGERLDDHLTLHRCETIARHVFADGAVLDLFADAERSQAAITALSGERSAGEYESFCARAKSVCETLSPIFMRAERPSGPLGLVARAGPKGLPAIMRIGAETTLWKSLSAQFSDPRLAQLFGRYATYNGSSPFLAPATLMLIAHVEKSGVWLVEGGMMRLAESLAGLAERSGASLRYGVPVASIAVRGGAVGGVTLAGGETIAADVVLANCDAGALAAGLLGKAVQTAVDPPLEREDRSLSALTVALEAPTDGMELLRHNVFFSADYAREFDEILTRRRLPSDPTVYVCASDRDDCGRLSSESARRGRERLFLIINAPADGDETDFGKEEVERCVTAAFSRLRASGLRVEGPDFRQIRLSTPSDFARRFPATGGALYGRASHGSTASFRRPGARTKLAGLYLCGGSAHPGAGLPMAALSGKIAAEAILADRASTSRSRREAMPGGMWTRFRQMVGML</sequence>
<comment type="caution">
    <text evidence="7">The sequence shown here is derived from an EMBL/GenBank/DDBJ whole genome shotgun (WGS) entry which is preliminary data.</text>
</comment>
<reference evidence="7 8" key="1">
    <citation type="submission" date="2020-01" db="EMBL/GenBank/DDBJ databases">
        <title>Jiella pacifica sp. nov.</title>
        <authorList>
            <person name="Xue Z."/>
            <person name="Zhu S."/>
            <person name="Chen J."/>
            <person name="Yang J."/>
        </authorList>
    </citation>
    <scope>NUCLEOTIDE SEQUENCE [LARGE SCALE GENOMIC DNA]</scope>
    <source>
        <strain evidence="7 8">40Bstr34</strain>
    </source>
</reference>
<dbReference type="NCBIfam" id="NF045637">
    <property type="entry name" value="carotdesatCrtDProt"/>
    <property type="match status" value="1"/>
</dbReference>
<dbReference type="InterPro" id="IPR008150">
    <property type="entry name" value="Phytoene_DH_bac_CS"/>
</dbReference>
<dbReference type="PANTHER" id="PTHR43734:SF7">
    <property type="entry name" value="4,4'-DIAPONEUROSPORENE OXYGENASE"/>
    <property type="match status" value="1"/>
</dbReference>
<keyword evidence="3 5" id="KW-0125">Carotenoid biosynthesis</keyword>
<dbReference type="InterPro" id="IPR014105">
    <property type="entry name" value="Carotenoid/retinoid_OxRdtase"/>
</dbReference>
<name>A0A6N9T5C5_9HYPH</name>
<keyword evidence="8" id="KW-1185">Reference proteome</keyword>
<dbReference type="AlphaFoldDB" id="A0A6N9T5C5"/>
<dbReference type="Gene3D" id="3.50.50.60">
    <property type="entry name" value="FAD/NAD(P)-binding domain"/>
    <property type="match status" value="2"/>
</dbReference>
<dbReference type="Pfam" id="PF01593">
    <property type="entry name" value="Amino_oxidase"/>
    <property type="match status" value="1"/>
</dbReference>
<dbReference type="SUPFAM" id="SSF51905">
    <property type="entry name" value="FAD/NAD(P)-binding domain"/>
    <property type="match status" value="1"/>
</dbReference>
<gene>
    <name evidence="7" type="primary">crtI</name>
    <name evidence="7" type="ORF">GTK09_15260</name>
</gene>
<dbReference type="RefSeq" id="WP_163464034.1">
    <property type="nucleotide sequence ID" value="NZ_JAAAMG010000012.1"/>
</dbReference>
<proteinExistence type="inferred from homology"/>
<accession>A0A6N9T5C5</accession>